<proteinExistence type="inferred from homology"/>
<dbReference type="SUPFAM" id="SSF54665">
    <property type="entry name" value="CO dehydrogenase molybdoprotein N-domain-like"/>
    <property type="match status" value="1"/>
</dbReference>
<evidence type="ECO:0000256" key="11">
    <source>
        <dbReference type="SAM" id="MobiDB-lite"/>
    </source>
</evidence>
<comment type="cofactor">
    <cofactor evidence="1">
        <name>Mo-molybdopterin</name>
        <dbReference type="ChEBI" id="CHEBI:71302"/>
    </cofactor>
</comment>
<dbReference type="InterPro" id="IPR037165">
    <property type="entry name" value="AldOxase/xan_DH_Mopterin-bd_sf"/>
</dbReference>
<dbReference type="InterPro" id="IPR008274">
    <property type="entry name" value="AldOxase/xan_DH_MoCoBD1"/>
</dbReference>
<dbReference type="InterPro" id="IPR016208">
    <property type="entry name" value="Ald_Oxase/xanthine_DH-like"/>
</dbReference>
<dbReference type="InterPro" id="IPR000674">
    <property type="entry name" value="Ald_Oxase/Xan_DH_a/b"/>
</dbReference>
<dbReference type="InterPro" id="IPR036856">
    <property type="entry name" value="Ald_Oxase/Xan_DH_a/b_sf"/>
</dbReference>
<feature type="compositionally biased region" description="Basic and acidic residues" evidence="11">
    <location>
        <begin position="8"/>
        <end position="17"/>
    </location>
</feature>
<keyword evidence="5" id="KW-0001">2Fe-2S</keyword>
<feature type="region of interest" description="Disordered" evidence="11">
    <location>
        <begin position="1"/>
        <end position="20"/>
    </location>
</feature>
<dbReference type="GO" id="GO:0016491">
    <property type="term" value="F:oxidoreductase activity"/>
    <property type="evidence" value="ECO:0007669"/>
    <property type="project" value="UniProtKB-KW"/>
</dbReference>
<evidence type="ECO:0000256" key="1">
    <source>
        <dbReference type="ARBA" id="ARBA00001924"/>
    </source>
</evidence>
<keyword evidence="9" id="KW-0411">Iron-sulfur</keyword>
<keyword evidence="7" id="KW-0560">Oxidoreductase</keyword>
<gene>
    <name evidence="13" type="ORF">METZ01_LOCUS91023</name>
</gene>
<sequence>MSENIFINEERPHDSASKHVSGHAIYTDDIKEPYGTLHGAIGYSKKAHAIIKKIDLSEVWKSEGVISVVEHNDIPGRNDVGPVFDGDPIFPSKKVEYYGQPLFAVAATSTELARRAVLKAKISYKDLKPIVTIQEALSKKKFIFKGKKIKRGNPSEKISKSKNYLKGNFTTGSQEHFYLEGQVAFVIPKEDSDLLVYSSTQHPSETQQIIAKMLNQKSNTITVIVRRIGGGFGGKETNFLTSSICALLANKTKKPIKLRLDRDDDIIITGKRHDFYSEYEVGFNNLGIIEGVKIKLASRCGMSPDLSLAINERALLHIDNAYYLSNVEVQNYLCKTNTATSTAFRGFGGNQGMMAIENIIDNISRYLKKDPCEVRKRNFYQKNNKNITHYGMKIEDNVINEIFNRLIKKSNYKKRYFKIKKFNLNNKHLKKGLAITPVKFGISFTTIHLNQAGALVHVYTDGSVHLNHGGIEMGQGTNTKIAQLVANEFGLPFDKVKISSTNTSKVPNTSASAASSTTDLNGAAALNAVSKIKQNLEKFIKSKYNISANKVVYEKGIIKFKNKSFNFEKIIKEAYLNRISLSSSGFYSTPKINFNKKTFMGRPFLYFCYGAAVTEVTVDALTGENIIDRVDILHDAGKAINPALELGQIEGGFVQGQGWLTMEEVNWNSNGQITTFSPSTYKIPAVSDVPRKFNVEIFKQGKNKEKVVNKAKTTGEPPLMLAMSVFYAIKDAIASVGKYKIIPILDAPATPEKILMSLKELKNRNNYNKN</sequence>
<comment type="cofactor">
    <cofactor evidence="2">
        <name>FAD</name>
        <dbReference type="ChEBI" id="CHEBI:57692"/>
    </cofactor>
</comment>
<dbReference type="GO" id="GO:0051537">
    <property type="term" value="F:2 iron, 2 sulfur cluster binding"/>
    <property type="evidence" value="ECO:0007669"/>
    <property type="project" value="UniProtKB-KW"/>
</dbReference>
<name>A0A381VCS0_9ZZZZ</name>
<keyword evidence="4" id="KW-0500">Molybdenum</keyword>
<reference evidence="13" key="1">
    <citation type="submission" date="2018-05" db="EMBL/GenBank/DDBJ databases">
        <authorList>
            <person name="Lanie J.A."/>
            <person name="Ng W.-L."/>
            <person name="Kazmierczak K.M."/>
            <person name="Andrzejewski T.M."/>
            <person name="Davidsen T.M."/>
            <person name="Wayne K.J."/>
            <person name="Tettelin H."/>
            <person name="Glass J.I."/>
            <person name="Rusch D."/>
            <person name="Podicherti R."/>
            <person name="Tsui H.-C.T."/>
            <person name="Winkler M.E."/>
        </authorList>
    </citation>
    <scope>NUCLEOTIDE SEQUENCE</scope>
</reference>
<dbReference type="FunFam" id="3.30.365.10:FF:000001">
    <property type="entry name" value="Xanthine dehydrogenase oxidase"/>
    <property type="match status" value="1"/>
</dbReference>
<dbReference type="SUPFAM" id="SSF56003">
    <property type="entry name" value="Molybdenum cofactor-binding domain"/>
    <property type="match status" value="1"/>
</dbReference>
<dbReference type="NCBIfam" id="TIGR02965">
    <property type="entry name" value="xanthine_xdhB"/>
    <property type="match status" value="1"/>
</dbReference>
<dbReference type="GO" id="GO:0030151">
    <property type="term" value="F:molybdenum ion binding"/>
    <property type="evidence" value="ECO:0007669"/>
    <property type="project" value="InterPro"/>
</dbReference>
<feature type="domain" description="Aldehyde oxidase/xanthine dehydrogenase a/b hammerhead" evidence="12">
    <location>
        <begin position="21"/>
        <end position="128"/>
    </location>
</feature>
<organism evidence="13">
    <name type="scientific">marine metagenome</name>
    <dbReference type="NCBI Taxonomy" id="408172"/>
    <lineage>
        <taxon>unclassified sequences</taxon>
        <taxon>metagenomes</taxon>
        <taxon>ecological metagenomes</taxon>
    </lineage>
</organism>
<evidence type="ECO:0000256" key="6">
    <source>
        <dbReference type="ARBA" id="ARBA00022723"/>
    </source>
</evidence>
<accession>A0A381VCS0</accession>
<protein>
    <recommendedName>
        <fullName evidence="12">Aldehyde oxidase/xanthine dehydrogenase a/b hammerhead domain-containing protein</fullName>
    </recommendedName>
</protein>
<dbReference type="Gene3D" id="3.90.1170.50">
    <property type="entry name" value="Aldehyde oxidase/xanthine dehydrogenase, a/b hammerhead"/>
    <property type="match status" value="1"/>
</dbReference>
<dbReference type="AlphaFoldDB" id="A0A381VCS0"/>
<dbReference type="Gene3D" id="3.30.365.10">
    <property type="entry name" value="Aldehyde oxidase/xanthine dehydrogenase, molybdopterin binding domain"/>
    <property type="match status" value="4"/>
</dbReference>
<dbReference type="FunFam" id="3.30.365.10:FF:000002">
    <property type="entry name" value="Xanthine dehydrogenase oxidase"/>
    <property type="match status" value="1"/>
</dbReference>
<dbReference type="Pfam" id="PF20256">
    <property type="entry name" value="MoCoBD_2"/>
    <property type="match status" value="1"/>
</dbReference>
<dbReference type="Pfam" id="PF02738">
    <property type="entry name" value="MoCoBD_1"/>
    <property type="match status" value="1"/>
</dbReference>
<evidence type="ECO:0000256" key="5">
    <source>
        <dbReference type="ARBA" id="ARBA00022714"/>
    </source>
</evidence>
<evidence type="ECO:0000256" key="7">
    <source>
        <dbReference type="ARBA" id="ARBA00023002"/>
    </source>
</evidence>
<evidence type="ECO:0000313" key="13">
    <source>
        <dbReference type="EMBL" id="SVA38169.1"/>
    </source>
</evidence>
<dbReference type="GO" id="GO:0005506">
    <property type="term" value="F:iron ion binding"/>
    <property type="evidence" value="ECO:0007669"/>
    <property type="project" value="InterPro"/>
</dbReference>
<evidence type="ECO:0000256" key="4">
    <source>
        <dbReference type="ARBA" id="ARBA00022505"/>
    </source>
</evidence>
<evidence type="ECO:0000256" key="2">
    <source>
        <dbReference type="ARBA" id="ARBA00001974"/>
    </source>
</evidence>
<evidence type="ECO:0000259" key="12">
    <source>
        <dbReference type="SMART" id="SM01008"/>
    </source>
</evidence>
<evidence type="ECO:0000256" key="10">
    <source>
        <dbReference type="ARBA" id="ARBA00034078"/>
    </source>
</evidence>
<evidence type="ECO:0000256" key="8">
    <source>
        <dbReference type="ARBA" id="ARBA00023004"/>
    </source>
</evidence>
<evidence type="ECO:0000256" key="3">
    <source>
        <dbReference type="ARBA" id="ARBA00006849"/>
    </source>
</evidence>
<dbReference type="EMBL" id="UINC01008483">
    <property type="protein sequence ID" value="SVA38169.1"/>
    <property type="molecule type" value="Genomic_DNA"/>
</dbReference>
<dbReference type="PANTHER" id="PTHR11908">
    <property type="entry name" value="XANTHINE DEHYDROGENASE"/>
    <property type="match status" value="1"/>
</dbReference>
<dbReference type="Pfam" id="PF01315">
    <property type="entry name" value="Ald_Xan_dh_C"/>
    <property type="match status" value="1"/>
</dbReference>
<keyword evidence="6" id="KW-0479">Metal-binding</keyword>
<evidence type="ECO:0000256" key="9">
    <source>
        <dbReference type="ARBA" id="ARBA00023014"/>
    </source>
</evidence>
<dbReference type="SMART" id="SM01008">
    <property type="entry name" value="Ald_Xan_dh_C"/>
    <property type="match status" value="1"/>
</dbReference>
<dbReference type="PANTHER" id="PTHR11908:SF132">
    <property type="entry name" value="ALDEHYDE OXIDASE 1-RELATED"/>
    <property type="match status" value="1"/>
</dbReference>
<comment type="cofactor">
    <cofactor evidence="10">
        <name>[2Fe-2S] cluster</name>
        <dbReference type="ChEBI" id="CHEBI:190135"/>
    </cofactor>
</comment>
<dbReference type="InterPro" id="IPR046867">
    <property type="entry name" value="AldOxase/xan_DH_MoCoBD2"/>
</dbReference>
<dbReference type="InterPro" id="IPR014309">
    <property type="entry name" value="Xanthine_DH_Mopterin-bd_su"/>
</dbReference>
<comment type="similarity">
    <text evidence="3">Belongs to the xanthine dehydrogenase family.</text>
</comment>
<keyword evidence="8" id="KW-0408">Iron</keyword>